<dbReference type="InterPro" id="IPR027791">
    <property type="entry name" value="Galactosyl_T_C"/>
</dbReference>
<dbReference type="EMBL" id="AGBA01000013">
    <property type="protein sequence ID" value="EGY77699.1"/>
    <property type="molecule type" value="Genomic_DNA"/>
</dbReference>
<feature type="domain" description="Galactosyltransferase C-terminal" evidence="3">
    <location>
        <begin position="148"/>
        <end position="195"/>
    </location>
</feature>
<evidence type="ECO:0000259" key="3">
    <source>
        <dbReference type="Pfam" id="PF02709"/>
    </source>
</evidence>
<dbReference type="HOGENOM" id="CLU_896118_0_0_11"/>
<evidence type="ECO:0000313" key="4">
    <source>
        <dbReference type="EMBL" id="EGY77699.1"/>
    </source>
</evidence>
<dbReference type="Pfam" id="PF02709">
    <property type="entry name" value="Glyco_transf_7C"/>
    <property type="match status" value="1"/>
</dbReference>
<dbReference type="PANTHER" id="PTHR43685">
    <property type="entry name" value="GLYCOSYLTRANSFERASE"/>
    <property type="match status" value="1"/>
</dbReference>
<evidence type="ECO:0000256" key="1">
    <source>
        <dbReference type="ARBA" id="ARBA00022679"/>
    </source>
</evidence>
<keyword evidence="1 4" id="KW-0808">Transferase</keyword>
<name>G4CXI5_9ACTN</name>
<proteinExistence type="predicted"/>
<dbReference type="InterPro" id="IPR001173">
    <property type="entry name" value="Glyco_trans_2-like"/>
</dbReference>
<dbReference type="Proteomes" id="UP000005332">
    <property type="component" value="Unassembled WGS sequence"/>
</dbReference>
<dbReference type="RefSeq" id="WP_004810334.1">
    <property type="nucleotide sequence ID" value="NZ_JH165054.1"/>
</dbReference>
<gene>
    <name evidence="4" type="ORF">HMPREF9153_1242</name>
</gene>
<dbReference type="PATRIC" id="fig|997355.3.peg.1223"/>
<reference evidence="4 5" key="1">
    <citation type="submission" date="2011-06" db="EMBL/GenBank/DDBJ databases">
        <authorList>
            <person name="Muzny D."/>
            <person name="Qin X."/>
            <person name="Deng J."/>
            <person name="Jiang H."/>
            <person name="Liu Y."/>
            <person name="Qu J."/>
            <person name="Song X.-Z."/>
            <person name="Zhang L."/>
            <person name="Thornton R."/>
            <person name="Coyle M."/>
            <person name="Francisco L."/>
            <person name="Jackson L."/>
            <person name="Javaid M."/>
            <person name="Korchina V."/>
            <person name="Kovar C."/>
            <person name="Mata R."/>
            <person name="Mathew T."/>
            <person name="Ngo R."/>
            <person name="Nguyen L."/>
            <person name="Nguyen N."/>
            <person name="Okwuonu G."/>
            <person name="Ongeri F."/>
            <person name="Pham C."/>
            <person name="Simmons D."/>
            <person name="Wilczek-Boney K."/>
            <person name="Hale W."/>
            <person name="Jakkamsetti A."/>
            <person name="Pham P."/>
            <person name="Ruth R."/>
            <person name="San Lucas F."/>
            <person name="Warren J."/>
            <person name="Zhang J."/>
            <person name="Zhao Z."/>
            <person name="Zhou C."/>
            <person name="Zhu D."/>
            <person name="Lee S."/>
            <person name="Bess C."/>
            <person name="Blankenburg K."/>
            <person name="Forbes L."/>
            <person name="Fu Q."/>
            <person name="Gubbala S."/>
            <person name="Hirani K."/>
            <person name="Jayaseelan J.C."/>
            <person name="Lara F."/>
            <person name="Munidasa M."/>
            <person name="Palculict T."/>
            <person name="Patil S."/>
            <person name="Pu L.-L."/>
            <person name="Saada N."/>
            <person name="Tang L."/>
            <person name="Weissenberger G."/>
            <person name="Zhu Y."/>
            <person name="Hemphill L."/>
            <person name="Shang Y."/>
            <person name="Youmans B."/>
            <person name="Ayvaz T."/>
            <person name="Ross M."/>
            <person name="Santibanez J."/>
            <person name="Aqrawi P."/>
            <person name="Gross S."/>
            <person name="Joshi V."/>
            <person name="Fowler G."/>
            <person name="Nazareth L."/>
            <person name="Reid J."/>
            <person name="Worley K."/>
            <person name="Petrosino J."/>
            <person name="Highlander S."/>
            <person name="Gibbs R."/>
        </authorList>
    </citation>
    <scope>NUCLEOTIDE SEQUENCE [LARGE SCALE GENOMIC DNA]</scope>
    <source>
        <strain evidence="4 5">ATCC 25577</strain>
    </source>
</reference>
<dbReference type="InterPro" id="IPR050834">
    <property type="entry name" value="Glycosyltransf_2"/>
</dbReference>
<dbReference type="Gene3D" id="3.90.550.10">
    <property type="entry name" value="Spore Coat Polysaccharide Biosynthesis Protein SpsA, Chain A"/>
    <property type="match status" value="1"/>
</dbReference>
<dbReference type="AlphaFoldDB" id="G4CXI5"/>
<feature type="domain" description="Glycosyltransferase 2-like" evidence="2">
    <location>
        <begin position="5"/>
        <end position="121"/>
    </location>
</feature>
<dbReference type="Pfam" id="PF00535">
    <property type="entry name" value="Glycos_transf_2"/>
    <property type="match status" value="1"/>
</dbReference>
<dbReference type="InterPro" id="IPR029044">
    <property type="entry name" value="Nucleotide-diphossugar_trans"/>
</dbReference>
<dbReference type="SUPFAM" id="SSF53448">
    <property type="entry name" value="Nucleotide-diphospho-sugar transferases"/>
    <property type="match status" value="1"/>
</dbReference>
<keyword evidence="5" id="KW-1185">Reference proteome</keyword>
<dbReference type="CDD" id="cd00761">
    <property type="entry name" value="Glyco_tranf_GTA_type"/>
    <property type="match status" value="1"/>
</dbReference>
<protein>
    <submittedName>
        <fullName evidence="4">Glucosyltransferase</fullName>
    </submittedName>
</protein>
<organism evidence="4 5">
    <name type="scientific">Cutibacterium avidum ATCC 25577</name>
    <dbReference type="NCBI Taxonomy" id="997355"/>
    <lineage>
        <taxon>Bacteria</taxon>
        <taxon>Bacillati</taxon>
        <taxon>Actinomycetota</taxon>
        <taxon>Actinomycetes</taxon>
        <taxon>Propionibacteriales</taxon>
        <taxon>Propionibacteriaceae</taxon>
        <taxon>Cutibacterium</taxon>
    </lineage>
</organism>
<accession>G4CXI5</accession>
<evidence type="ECO:0000259" key="2">
    <source>
        <dbReference type="Pfam" id="PF00535"/>
    </source>
</evidence>
<sequence length="310" mass="34052">MTTASIIIPSYRGAQRLPRLLSALAAQTAKDWEAIVVIDGDMDGSEKVVAKYSHLPIRSLVFPQNRGRVAALNAGHEAAEGDVLIRCDDDLEPAPDYVERHVASHADREQGTIGICLNVLPDNRYTAVYGAEADERVRAGAYRADDNQTWRYWAGNVSITKKIWDRIGPYDDHYQAYGWEDVDYGWRLHQAGIPIVVDPALATRHHAAAVSTLARVSRSYRSGQARRTFDEIHGPGTSGAVRPVDDNMWNQLVCSTVPHLSYRRSHALAKSVDAALPGIPAPVARKAIALLVEASGIAGYETTETAERDF</sequence>
<dbReference type="PANTHER" id="PTHR43685:SF3">
    <property type="entry name" value="SLR2126 PROTEIN"/>
    <property type="match status" value="1"/>
</dbReference>
<evidence type="ECO:0000313" key="5">
    <source>
        <dbReference type="Proteomes" id="UP000005332"/>
    </source>
</evidence>
<dbReference type="GO" id="GO:0016740">
    <property type="term" value="F:transferase activity"/>
    <property type="evidence" value="ECO:0007669"/>
    <property type="project" value="UniProtKB-KW"/>
</dbReference>
<comment type="caution">
    <text evidence="4">The sequence shown here is derived from an EMBL/GenBank/DDBJ whole genome shotgun (WGS) entry which is preliminary data.</text>
</comment>